<dbReference type="GO" id="GO:0046452">
    <property type="term" value="P:dihydrofolate metabolic process"/>
    <property type="evidence" value="ECO:0007669"/>
    <property type="project" value="TreeGrafter"/>
</dbReference>
<dbReference type="InterPro" id="IPR024072">
    <property type="entry name" value="DHFR-like_dom_sf"/>
</dbReference>
<evidence type="ECO:0000313" key="10">
    <source>
        <dbReference type="Proteomes" id="UP000823963"/>
    </source>
</evidence>
<dbReference type="EMBL" id="DXFP01000055">
    <property type="protein sequence ID" value="HIX02326.1"/>
    <property type="molecule type" value="Genomic_DNA"/>
</dbReference>
<evidence type="ECO:0000256" key="4">
    <source>
        <dbReference type="ARBA" id="ARBA00022563"/>
    </source>
</evidence>
<dbReference type="EC" id="1.5.1.3" evidence="3"/>
<comment type="similarity">
    <text evidence="2 7">Belongs to the dihydrofolate reductase family.</text>
</comment>
<evidence type="ECO:0000256" key="5">
    <source>
        <dbReference type="ARBA" id="ARBA00022857"/>
    </source>
</evidence>
<dbReference type="InterPro" id="IPR001796">
    <property type="entry name" value="DHFR_dom"/>
</dbReference>
<dbReference type="PROSITE" id="PS51330">
    <property type="entry name" value="DHFR_2"/>
    <property type="match status" value="1"/>
</dbReference>
<keyword evidence="6" id="KW-0560">Oxidoreductase</keyword>
<dbReference type="SUPFAM" id="SSF53597">
    <property type="entry name" value="Dihydrofolate reductase-like"/>
    <property type="match status" value="1"/>
</dbReference>
<dbReference type="GO" id="GO:0046654">
    <property type="term" value="P:tetrahydrofolate biosynthetic process"/>
    <property type="evidence" value="ECO:0007669"/>
    <property type="project" value="InterPro"/>
</dbReference>
<dbReference type="PROSITE" id="PS00075">
    <property type="entry name" value="DHFR_1"/>
    <property type="match status" value="1"/>
</dbReference>
<sequence length="159" mass="18768">MISYIWAEDINGGIGIDGHLPWHLSEDLKRFKNLTMNHTIIMGRKTYESLPGILPGRKHLVLSHQKLDVPNKVIVLNTKEQLDEWLKKHADEENIIIGGATLFKLYMNKVDVLYLTKIEKQYRTDTQMPQIDYSKFNLIDQSKHYENDVEFYFKTFNRK</sequence>
<feature type="non-terminal residue" evidence="9">
    <location>
        <position position="159"/>
    </location>
</feature>
<dbReference type="GO" id="GO:0005829">
    <property type="term" value="C:cytosol"/>
    <property type="evidence" value="ECO:0007669"/>
    <property type="project" value="TreeGrafter"/>
</dbReference>
<comment type="caution">
    <text evidence="9">The sequence shown here is derived from an EMBL/GenBank/DDBJ whole genome shotgun (WGS) entry which is preliminary data.</text>
</comment>
<comment type="pathway">
    <text evidence="1">Cofactor biosynthesis; tetrahydrofolate biosynthesis; 5,6,7,8-tetrahydrofolate from 7,8-dihydrofolate: step 1/1.</text>
</comment>
<organism evidence="9 10">
    <name type="scientific">Candidatus Ligilactobacillus excrementigallinarum</name>
    <dbReference type="NCBI Taxonomy" id="2838641"/>
    <lineage>
        <taxon>Bacteria</taxon>
        <taxon>Bacillati</taxon>
        <taxon>Bacillota</taxon>
        <taxon>Bacilli</taxon>
        <taxon>Lactobacillales</taxon>
        <taxon>Lactobacillaceae</taxon>
        <taxon>Ligilactobacillus</taxon>
    </lineage>
</organism>
<keyword evidence="5" id="KW-0521">NADP</keyword>
<name>A0A9D1UXP7_9LACO</name>
<evidence type="ECO:0000256" key="1">
    <source>
        <dbReference type="ARBA" id="ARBA00004903"/>
    </source>
</evidence>
<evidence type="ECO:0000259" key="8">
    <source>
        <dbReference type="PROSITE" id="PS51330"/>
    </source>
</evidence>
<dbReference type="GO" id="GO:0050661">
    <property type="term" value="F:NADP binding"/>
    <property type="evidence" value="ECO:0007669"/>
    <property type="project" value="InterPro"/>
</dbReference>
<protein>
    <recommendedName>
        <fullName evidence="3">dihydrofolate reductase</fullName>
        <ecNumber evidence="3">1.5.1.3</ecNumber>
    </recommendedName>
</protein>
<dbReference type="Pfam" id="PF00186">
    <property type="entry name" value="DHFR_1"/>
    <property type="match status" value="1"/>
</dbReference>
<reference evidence="9" key="2">
    <citation type="submission" date="2021-04" db="EMBL/GenBank/DDBJ databases">
        <authorList>
            <person name="Gilroy R."/>
        </authorList>
    </citation>
    <scope>NUCLEOTIDE SEQUENCE</scope>
    <source>
        <strain evidence="9">6627</strain>
    </source>
</reference>
<dbReference type="Gene3D" id="3.40.430.10">
    <property type="entry name" value="Dihydrofolate Reductase, subunit A"/>
    <property type="match status" value="1"/>
</dbReference>
<dbReference type="AlphaFoldDB" id="A0A9D1UXP7"/>
<feature type="domain" description="DHFR" evidence="8">
    <location>
        <begin position="1"/>
        <end position="158"/>
    </location>
</feature>
<accession>A0A9D1UXP7</accession>
<reference evidence="9" key="1">
    <citation type="journal article" date="2021" name="PeerJ">
        <title>Extensive microbial diversity within the chicken gut microbiome revealed by metagenomics and culture.</title>
        <authorList>
            <person name="Gilroy R."/>
            <person name="Ravi A."/>
            <person name="Getino M."/>
            <person name="Pursley I."/>
            <person name="Horton D.L."/>
            <person name="Alikhan N.F."/>
            <person name="Baker D."/>
            <person name="Gharbi K."/>
            <person name="Hall N."/>
            <person name="Watson M."/>
            <person name="Adriaenssens E.M."/>
            <person name="Foster-Nyarko E."/>
            <person name="Jarju S."/>
            <person name="Secka A."/>
            <person name="Antonio M."/>
            <person name="Oren A."/>
            <person name="Chaudhuri R.R."/>
            <person name="La Ragione R."/>
            <person name="Hildebrand F."/>
            <person name="Pallen M.J."/>
        </authorList>
    </citation>
    <scope>NUCLEOTIDE SEQUENCE</scope>
    <source>
        <strain evidence="9">6627</strain>
    </source>
</reference>
<gene>
    <name evidence="9" type="ORF">H9861_06180</name>
</gene>
<evidence type="ECO:0000256" key="3">
    <source>
        <dbReference type="ARBA" id="ARBA00012856"/>
    </source>
</evidence>
<dbReference type="GO" id="GO:0046655">
    <property type="term" value="P:folic acid metabolic process"/>
    <property type="evidence" value="ECO:0007669"/>
    <property type="project" value="TreeGrafter"/>
</dbReference>
<dbReference type="CDD" id="cd00209">
    <property type="entry name" value="DHFR"/>
    <property type="match status" value="1"/>
</dbReference>
<evidence type="ECO:0000313" key="9">
    <source>
        <dbReference type="EMBL" id="HIX02326.1"/>
    </source>
</evidence>
<dbReference type="GO" id="GO:0006730">
    <property type="term" value="P:one-carbon metabolic process"/>
    <property type="evidence" value="ECO:0007669"/>
    <property type="project" value="UniProtKB-KW"/>
</dbReference>
<dbReference type="GO" id="GO:0004146">
    <property type="term" value="F:dihydrofolate reductase activity"/>
    <property type="evidence" value="ECO:0007669"/>
    <property type="project" value="UniProtKB-EC"/>
</dbReference>
<evidence type="ECO:0000256" key="7">
    <source>
        <dbReference type="RuleBase" id="RU004474"/>
    </source>
</evidence>
<dbReference type="PANTHER" id="PTHR48069:SF3">
    <property type="entry name" value="DIHYDROFOLATE REDUCTASE"/>
    <property type="match status" value="1"/>
</dbReference>
<evidence type="ECO:0000256" key="2">
    <source>
        <dbReference type="ARBA" id="ARBA00009539"/>
    </source>
</evidence>
<dbReference type="InterPro" id="IPR012259">
    <property type="entry name" value="DHFR"/>
</dbReference>
<keyword evidence="4" id="KW-0554">One-carbon metabolism</keyword>
<proteinExistence type="inferred from homology"/>
<evidence type="ECO:0000256" key="6">
    <source>
        <dbReference type="ARBA" id="ARBA00023002"/>
    </source>
</evidence>
<dbReference type="PANTHER" id="PTHR48069">
    <property type="entry name" value="DIHYDROFOLATE REDUCTASE"/>
    <property type="match status" value="1"/>
</dbReference>
<dbReference type="PRINTS" id="PR00070">
    <property type="entry name" value="DHFR"/>
</dbReference>
<dbReference type="InterPro" id="IPR017925">
    <property type="entry name" value="DHFR_CS"/>
</dbReference>
<dbReference type="Proteomes" id="UP000823963">
    <property type="component" value="Unassembled WGS sequence"/>
</dbReference>
<dbReference type="PIRSF" id="PIRSF000194">
    <property type="entry name" value="DHFR"/>
    <property type="match status" value="1"/>
</dbReference>